<feature type="transmembrane region" description="Helical" evidence="11">
    <location>
        <begin position="203"/>
        <end position="221"/>
    </location>
</feature>
<comment type="subcellular location">
    <subcellularLocation>
        <location evidence="1">Membrane</location>
        <topology evidence="1">Multi-pass membrane protein</topology>
    </subcellularLocation>
</comment>
<dbReference type="OrthoDB" id="17725at2759"/>
<feature type="transmembrane region" description="Helical" evidence="11">
    <location>
        <begin position="127"/>
        <end position="151"/>
    </location>
</feature>
<evidence type="ECO:0000256" key="11">
    <source>
        <dbReference type="SAM" id="Phobius"/>
    </source>
</evidence>
<dbReference type="InterPro" id="IPR039261">
    <property type="entry name" value="FNR_nucleotide-bd"/>
</dbReference>
<sequence>MMHAPSVAANFTGVDACYLGLHNGSWPNGTVGAGTWTEFGKYSPTMDEMMACQAGNDPWSASSKYGLWTTYFFLALFVSAGIYNAFLSLDALNRGAALLSPFAIPARIKAVVRSVNQRKTLDWSPEIGVVLLAAVFTAFSFAVCFGIRPYYRPPNFGSSPLGLRSEWIATALIVWIITTATKRNPLSYLSGIPFHRLMSLHKLLPWFCLFFALVHTVAMIICENQQQPWRVTLATNAAYGWSAWTALASLAFLCFASLPPVRRLSHEFFYPAHIVAAILMLVACYDHFEGLLGSWSYLHAAVVLLGVAFVHRLAAVAFVSRLFTRPETAVVEMSGDSAIFVTINVSNAEMKWTAAQHVFVRFLTLQPWQTHPFTIASLDASTTLLSSSNLLKNEMKFIIRPRAGLTAHLARLASSAPPNSPLSLPVFLDGPYGPSSPLSNILSGSTSALFVAGGTGISFVLPLIVALVEGTQEVHAVTEVRVVWAVKTTKCVGWARKELEKVVRSVKAENEKGKREGAGWTGVEKLEVDIFVTRAETPALGDSKTSSSDELGEVQEEATPSSSSPLVLQTGRPDIAETVDAATRTCQKRLAVVACGPSSLLLEARNAVARVQLAIAIQGRVKSEEGGIARDGVEEIVFWEEKYAL</sequence>
<dbReference type="SUPFAM" id="SSF52343">
    <property type="entry name" value="Ferredoxin reductase-like, C-terminal NADP-linked domain"/>
    <property type="match status" value="1"/>
</dbReference>
<dbReference type="PANTHER" id="PTHR32361">
    <property type="entry name" value="FERRIC/CUPRIC REDUCTASE TRANSMEMBRANE COMPONENT"/>
    <property type="match status" value="1"/>
</dbReference>
<evidence type="ECO:0000256" key="4">
    <source>
        <dbReference type="ARBA" id="ARBA00022692"/>
    </source>
</evidence>
<reference evidence="13 14" key="1">
    <citation type="submission" date="2019-07" db="EMBL/GenBank/DDBJ databases">
        <title>Rhodotorula toruloides NBRC10032 genome sequencing.</title>
        <authorList>
            <person name="Shida Y."/>
            <person name="Takaku H."/>
            <person name="Ogasawara W."/>
            <person name="Mori K."/>
        </authorList>
    </citation>
    <scope>NUCLEOTIDE SEQUENCE [LARGE SCALE GENOMIC DNA]</scope>
    <source>
        <strain evidence="13 14">NBRC10032</strain>
    </source>
</reference>
<dbReference type="SFLD" id="SFLDG01168">
    <property type="entry name" value="Ferric_reductase_subgroup_(FRE"/>
    <property type="match status" value="1"/>
</dbReference>
<dbReference type="GO" id="GO:0006879">
    <property type="term" value="P:intracellular iron ion homeostasis"/>
    <property type="evidence" value="ECO:0007669"/>
    <property type="project" value="TreeGrafter"/>
</dbReference>
<dbReference type="Pfam" id="PF01794">
    <property type="entry name" value="Ferric_reduct"/>
    <property type="match status" value="1"/>
</dbReference>
<dbReference type="EMBL" id="BJWK01000007">
    <property type="protein sequence ID" value="GEM09000.1"/>
    <property type="molecule type" value="Genomic_DNA"/>
</dbReference>
<gene>
    <name evidence="13" type="ORF">Rt10032_c07g3017</name>
</gene>
<dbReference type="Pfam" id="PF08022">
    <property type="entry name" value="FAD_binding_8"/>
    <property type="match status" value="1"/>
</dbReference>
<dbReference type="AlphaFoldDB" id="A0A511KF47"/>
<keyword evidence="7" id="KW-0560">Oxidoreductase</keyword>
<evidence type="ECO:0000256" key="7">
    <source>
        <dbReference type="ARBA" id="ARBA00023002"/>
    </source>
</evidence>
<dbReference type="InterPro" id="IPR013112">
    <property type="entry name" value="FAD-bd_8"/>
</dbReference>
<dbReference type="CDD" id="cd06186">
    <property type="entry name" value="NOX_Duox_like_FAD_NADP"/>
    <property type="match status" value="1"/>
</dbReference>
<dbReference type="InterPro" id="IPR013130">
    <property type="entry name" value="Fe3_Rdtase_TM_dom"/>
</dbReference>
<evidence type="ECO:0000256" key="5">
    <source>
        <dbReference type="ARBA" id="ARBA00022982"/>
    </source>
</evidence>
<comment type="similarity">
    <text evidence="2">Belongs to the ferric reductase (FRE) family.</text>
</comment>
<evidence type="ECO:0000256" key="8">
    <source>
        <dbReference type="ARBA" id="ARBA00023065"/>
    </source>
</evidence>
<dbReference type="SFLD" id="SFLDS00052">
    <property type="entry name" value="Ferric_Reductase_Domain"/>
    <property type="match status" value="1"/>
</dbReference>
<dbReference type="InterPro" id="IPR017927">
    <property type="entry name" value="FAD-bd_FR_type"/>
</dbReference>
<feature type="transmembrane region" description="Helical" evidence="11">
    <location>
        <begin position="241"/>
        <end position="261"/>
    </location>
</feature>
<evidence type="ECO:0000259" key="12">
    <source>
        <dbReference type="PROSITE" id="PS51384"/>
    </source>
</evidence>
<dbReference type="GO" id="GO:0005886">
    <property type="term" value="C:plasma membrane"/>
    <property type="evidence" value="ECO:0007669"/>
    <property type="project" value="TreeGrafter"/>
</dbReference>
<dbReference type="GO" id="GO:0000293">
    <property type="term" value="F:ferric-chelate reductase activity"/>
    <property type="evidence" value="ECO:0007669"/>
    <property type="project" value="UniProtKB-ARBA"/>
</dbReference>
<proteinExistence type="inferred from homology"/>
<accession>A0A511KF47</accession>
<dbReference type="InterPro" id="IPR013121">
    <property type="entry name" value="Fe_red_NAD-bd_6"/>
</dbReference>
<evidence type="ECO:0000256" key="3">
    <source>
        <dbReference type="ARBA" id="ARBA00022448"/>
    </source>
</evidence>
<evidence type="ECO:0000256" key="1">
    <source>
        <dbReference type="ARBA" id="ARBA00004141"/>
    </source>
</evidence>
<evidence type="ECO:0000256" key="10">
    <source>
        <dbReference type="SAM" id="MobiDB-lite"/>
    </source>
</evidence>
<keyword evidence="8" id="KW-0406">Ion transport</keyword>
<evidence type="ECO:0000313" key="14">
    <source>
        <dbReference type="Proteomes" id="UP000321518"/>
    </source>
</evidence>
<evidence type="ECO:0000256" key="2">
    <source>
        <dbReference type="ARBA" id="ARBA00006278"/>
    </source>
</evidence>
<keyword evidence="4 11" id="KW-0812">Transmembrane</keyword>
<keyword evidence="3" id="KW-0813">Transport</keyword>
<dbReference type="Gene3D" id="3.40.50.80">
    <property type="entry name" value="Nucleotide-binding domain of ferredoxin-NADP reductase (FNR) module"/>
    <property type="match status" value="1"/>
</dbReference>
<dbReference type="InterPro" id="IPR051410">
    <property type="entry name" value="Ferric/Cupric_Reductase"/>
</dbReference>
<protein>
    <submittedName>
        <fullName evidence="13">Ferric-chelate reductase</fullName>
    </submittedName>
</protein>
<dbReference type="GO" id="GO:0015677">
    <property type="term" value="P:copper ion import"/>
    <property type="evidence" value="ECO:0007669"/>
    <property type="project" value="TreeGrafter"/>
</dbReference>
<dbReference type="PROSITE" id="PS51384">
    <property type="entry name" value="FAD_FR"/>
    <property type="match status" value="1"/>
</dbReference>
<feature type="compositionally biased region" description="Polar residues" evidence="10">
    <location>
        <begin position="558"/>
        <end position="567"/>
    </location>
</feature>
<evidence type="ECO:0000256" key="9">
    <source>
        <dbReference type="ARBA" id="ARBA00023136"/>
    </source>
</evidence>
<feature type="domain" description="FAD-binding FR-type" evidence="12">
    <location>
        <begin position="309"/>
        <end position="438"/>
    </location>
</feature>
<feature type="region of interest" description="Disordered" evidence="10">
    <location>
        <begin position="539"/>
        <end position="568"/>
    </location>
</feature>
<dbReference type="Proteomes" id="UP000321518">
    <property type="component" value="Unassembled WGS sequence"/>
</dbReference>
<comment type="caution">
    <text evidence="13">The sequence shown here is derived from an EMBL/GenBank/DDBJ whole genome shotgun (WGS) entry which is preliminary data.</text>
</comment>
<dbReference type="GO" id="GO:0006826">
    <property type="term" value="P:iron ion transport"/>
    <property type="evidence" value="ECO:0007669"/>
    <property type="project" value="TreeGrafter"/>
</dbReference>
<name>A0A511KF47_RHOTO</name>
<keyword evidence="9 11" id="KW-0472">Membrane</keyword>
<dbReference type="Pfam" id="PF08030">
    <property type="entry name" value="NAD_binding_6"/>
    <property type="match status" value="1"/>
</dbReference>
<feature type="transmembrane region" description="Helical" evidence="11">
    <location>
        <begin position="294"/>
        <end position="319"/>
    </location>
</feature>
<keyword evidence="6 11" id="KW-1133">Transmembrane helix</keyword>
<keyword evidence="5" id="KW-0249">Electron transport</keyword>
<organism evidence="13 14">
    <name type="scientific">Rhodotorula toruloides</name>
    <name type="common">Yeast</name>
    <name type="synonym">Rhodosporidium toruloides</name>
    <dbReference type="NCBI Taxonomy" id="5286"/>
    <lineage>
        <taxon>Eukaryota</taxon>
        <taxon>Fungi</taxon>
        <taxon>Dikarya</taxon>
        <taxon>Basidiomycota</taxon>
        <taxon>Pucciniomycotina</taxon>
        <taxon>Microbotryomycetes</taxon>
        <taxon>Sporidiobolales</taxon>
        <taxon>Sporidiobolaceae</taxon>
        <taxon>Rhodotorula</taxon>
    </lineage>
</organism>
<evidence type="ECO:0000313" key="13">
    <source>
        <dbReference type="EMBL" id="GEM09000.1"/>
    </source>
</evidence>
<feature type="transmembrane region" description="Helical" evidence="11">
    <location>
        <begin position="268"/>
        <end position="288"/>
    </location>
</feature>
<evidence type="ECO:0000256" key="6">
    <source>
        <dbReference type="ARBA" id="ARBA00022989"/>
    </source>
</evidence>
<feature type="transmembrane region" description="Helical" evidence="11">
    <location>
        <begin position="65"/>
        <end position="86"/>
    </location>
</feature>
<dbReference type="PANTHER" id="PTHR32361:SF23">
    <property type="entry name" value="FERRIC-CHELATE REDUCTASE"/>
    <property type="match status" value="1"/>
</dbReference>